<feature type="signal peptide" evidence="2">
    <location>
        <begin position="1"/>
        <end position="20"/>
    </location>
</feature>
<dbReference type="Proteomes" id="UP000298030">
    <property type="component" value="Unassembled WGS sequence"/>
</dbReference>
<keyword evidence="4" id="KW-1185">Reference proteome</keyword>
<feature type="chain" id="PRO_5021445540" evidence="2">
    <location>
        <begin position="21"/>
        <end position="224"/>
    </location>
</feature>
<dbReference type="EMBL" id="QPFP01000028">
    <property type="protein sequence ID" value="TEB29186.1"/>
    <property type="molecule type" value="Genomic_DNA"/>
</dbReference>
<feature type="compositionally biased region" description="Basic and acidic residues" evidence="1">
    <location>
        <begin position="132"/>
        <end position="142"/>
    </location>
</feature>
<feature type="compositionally biased region" description="Basic residues" evidence="1">
    <location>
        <begin position="170"/>
        <end position="179"/>
    </location>
</feature>
<comment type="caution">
    <text evidence="3">The sequence shown here is derived from an EMBL/GenBank/DDBJ whole genome shotgun (WGS) entry which is preliminary data.</text>
</comment>
<proteinExistence type="predicted"/>
<sequence>MKFSSSFILAALPFLAAVSALPAHPRPESGDDAPPAAAHANKPQSDDETVVVPDEFNGVHIPNSVLDELKAHPNEMYYLYEDGKGKNVEQENRFLEFLIKNAVEHGVKKAIQKAPGKPHNGERSHGRHHSHEAKEVEPRTVEESSESPSPSAKPARRTRSKKRLQAERGARRREQRLRRLGILPAPTSQRPTGSRRRQGQGGQSERPKRQRQRQSKKTSVTSED</sequence>
<reference evidence="3 4" key="1">
    <citation type="journal article" date="2019" name="Nat. Ecol. Evol.">
        <title>Megaphylogeny resolves global patterns of mushroom evolution.</title>
        <authorList>
            <person name="Varga T."/>
            <person name="Krizsan K."/>
            <person name="Foldi C."/>
            <person name="Dima B."/>
            <person name="Sanchez-Garcia M."/>
            <person name="Sanchez-Ramirez S."/>
            <person name="Szollosi G.J."/>
            <person name="Szarkandi J.G."/>
            <person name="Papp V."/>
            <person name="Albert L."/>
            <person name="Andreopoulos W."/>
            <person name="Angelini C."/>
            <person name="Antonin V."/>
            <person name="Barry K.W."/>
            <person name="Bougher N.L."/>
            <person name="Buchanan P."/>
            <person name="Buyck B."/>
            <person name="Bense V."/>
            <person name="Catcheside P."/>
            <person name="Chovatia M."/>
            <person name="Cooper J."/>
            <person name="Damon W."/>
            <person name="Desjardin D."/>
            <person name="Finy P."/>
            <person name="Geml J."/>
            <person name="Haridas S."/>
            <person name="Hughes K."/>
            <person name="Justo A."/>
            <person name="Karasinski D."/>
            <person name="Kautmanova I."/>
            <person name="Kiss B."/>
            <person name="Kocsube S."/>
            <person name="Kotiranta H."/>
            <person name="LaButti K.M."/>
            <person name="Lechner B.E."/>
            <person name="Liimatainen K."/>
            <person name="Lipzen A."/>
            <person name="Lukacs Z."/>
            <person name="Mihaltcheva S."/>
            <person name="Morgado L.N."/>
            <person name="Niskanen T."/>
            <person name="Noordeloos M.E."/>
            <person name="Ohm R.A."/>
            <person name="Ortiz-Santana B."/>
            <person name="Ovrebo C."/>
            <person name="Racz N."/>
            <person name="Riley R."/>
            <person name="Savchenko A."/>
            <person name="Shiryaev A."/>
            <person name="Soop K."/>
            <person name="Spirin V."/>
            <person name="Szebenyi C."/>
            <person name="Tomsovsky M."/>
            <person name="Tulloss R.E."/>
            <person name="Uehling J."/>
            <person name="Grigoriev I.V."/>
            <person name="Vagvolgyi C."/>
            <person name="Papp T."/>
            <person name="Martin F.M."/>
            <person name="Miettinen O."/>
            <person name="Hibbett D.S."/>
            <person name="Nagy L.G."/>
        </authorList>
    </citation>
    <scope>NUCLEOTIDE SEQUENCE [LARGE SCALE GENOMIC DNA]</scope>
    <source>
        <strain evidence="3 4">FP101781</strain>
    </source>
</reference>
<evidence type="ECO:0000313" key="4">
    <source>
        <dbReference type="Proteomes" id="UP000298030"/>
    </source>
</evidence>
<feature type="region of interest" description="Disordered" evidence="1">
    <location>
        <begin position="111"/>
        <end position="224"/>
    </location>
</feature>
<evidence type="ECO:0000256" key="1">
    <source>
        <dbReference type="SAM" id="MobiDB-lite"/>
    </source>
</evidence>
<dbReference type="AlphaFoldDB" id="A0A4Y7T4U1"/>
<keyword evidence="2" id="KW-0732">Signal</keyword>
<protein>
    <submittedName>
        <fullName evidence="3">Uncharacterized protein</fullName>
    </submittedName>
</protein>
<accession>A0A4Y7T4U1</accession>
<name>A0A4Y7T4U1_COPMI</name>
<feature type="compositionally biased region" description="Basic residues" evidence="1">
    <location>
        <begin position="154"/>
        <end position="163"/>
    </location>
</feature>
<gene>
    <name evidence="3" type="ORF">FA13DRAFT_1734839</name>
</gene>
<evidence type="ECO:0000256" key="2">
    <source>
        <dbReference type="SAM" id="SignalP"/>
    </source>
</evidence>
<feature type="region of interest" description="Disordered" evidence="1">
    <location>
        <begin position="23"/>
        <end position="51"/>
    </location>
</feature>
<organism evidence="3 4">
    <name type="scientific">Coprinellus micaceus</name>
    <name type="common">Glistening ink-cap mushroom</name>
    <name type="synonym">Coprinus micaceus</name>
    <dbReference type="NCBI Taxonomy" id="71717"/>
    <lineage>
        <taxon>Eukaryota</taxon>
        <taxon>Fungi</taxon>
        <taxon>Dikarya</taxon>
        <taxon>Basidiomycota</taxon>
        <taxon>Agaricomycotina</taxon>
        <taxon>Agaricomycetes</taxon>
        <taxon>Agaricomycetidae</taxon>
        <taxon>Agaricales</taxon>
        <taxon>Agaricineae</taxon>
        <taxon>Psathyrellaceae</taxon>
        <taxon>Coprinellus</taxon>
    </lineage>
</organism>
<evidence type="ECO:0000313" key="3">
    <source>
        <dbReference type="EMBL" id="TEB29186.1"/>
    </source>
</evidence>